<protein>
    <submittedName>
        <fullName evidence="1">Uncharacterized protein</fullName>
    </submittedName>
</protein>
<name>A0A6A4XDS1_AMPAM</name>
<dbReference type="Proteomes" id="UP000440578">
    <property type="component" value="Unassembled WGS sequence"/>
</dbReference>
<comment type="caution">
    <text evidence="1">The sequence shown here is derived from an EMBL/GenBank/DDBJ whole genome shotgun (WGS) entry which is preliminary data.</text>
</comment>
<reference evidence="1 2" key="1">
    <citation type="submission" date="2019-07" db="EMBL/GenBank/DDBJ databases">
        <title>Draft genome assembly of a fouling barnacle, Amphibalanus amphitrite (Darwin, 1854): The first reference genome for Thecostraca.</title>
        <authorList>
            <person name="Kim W."/>
        </authorList>
    </citation>
    <scope>NUCLEOTIDE SEQUENCE [LARGE SCALE GENOMIC DNA]</scope>
    <source>
        <strain evidence="1">SNU_AA5</strain>
        <tissue evidence="1">Soma without cirri and trophi</tissue>
    </source>
</reference>
<dbReference type="EMBL" id="VIIS01000103">
    <property type="protein sequence ID" value="KAF0313278.1"/>
    <property type="molecule type" value="Genomic_DNA"/>
</dbReference>
<gene>
    <name evidence="1" type="ORF">FJT64_001662</name>
</gene>
<evidence type="ECO:0000313" key="2">
    <source>
        <dbReference type="Proteomes" id="UP000440578"/>
    </source>
</evidence>
<dbReference type="AlphaFoldDB" id="A0A6A4XDS1"/>
<keyword evidence="2" id="KW-1185">Reference proteome</keyword>
<evidence type="ECO:0000313" key="1">
    <source>
        <dbReference type="EMBL" id="KAF0313278.1"/>
    </source>
</evidence>
<organism evidence="1 2">
    <name type="scientific">Amphibalanus amphitrite</name>
    <name type="common">Striped barnacle</name>
    <name type="synonym">Balanus amphitrite</name>
    <dbReference type="NCBI Taxonomy" id="1232801"/>
    <lineage>
        <taxon>Eukaryota</taxon>
        <taxon>Metazoa</taxon>
        <taxon>Ecdysozoa</taxon>
        <taxon>Arthropoda</taxon>
        <taxon>Crustacea</taxon>
        <taxon>Multicrustacea</taxon>
        <taxon>Cirripedia</taxon>
        <taxon>Thoracica</taxon>
        <taxon>Thoracicalcarea</taxon>
        <taxon>Balanomorpha</taxon>
        <taxon>Balanoidea</taxon>
        <taxon>Balanidae</taxon>
        <taxon>Amphibalaninae</taxon>
        <taxon>Amphibalanus</taxon>
    </lineage>
</organism>
<proteinExistence type="predicted"/>
<sequence>MVPVSIAAECQPASSLSGTRQRPRQSVIGPGHLLRPRHRVLSVIGASLTSVASSSSGVASVTAVSCRGGYTAGPRRHSCRYCAAAAAYGIQRTISISGRVRCRGWVMTLDDYVRWLFSQTVLCCVCHWISALFYEHVTRPGAFHVRDKIGITTSDSDIYFRTDFDYQSW</sequence>
<accession>A0A6A4XDS1</accession>